<sequence>MNNSLQIPSFSSFIDFYQIRITANYLHLNTYELLYYDTAIFDLTKRITAKVEQFNELIRNMLPTLKIKTSYITNSILQNTSSQIESQVFNPQQNIILLQELIEDLVSLNTEINKLKLPLRSTIDFLLEINLDEKCKNKVLYYEDQKKHIKVLKEKNILKLTEMKSVLDLVTKAEDIILKNNLSYIFDKVFPSKDKINAINIESAEKDILILAIDTAKQLLSLIGDGLAFMDLVKTRHHLNNLINDLEEKIYQLEKYNNQILSLMALTQKITYIDEKKSYIVQTLQSLLTYIQAWDQFIKNCLVSPDCNAQIAIQGCYSLMQFLSETEYQYNRELVD</sequence>
<dbReference type="OrthoDB" id="6465368at2"/>
<dbReference type="NCBIfam" id="NF033927">
    <property type="entry name" value="alph_xenorhab_B"/>
    <property type="match status" value="1"/>
</dbReference>
<evidence type="ECO:0000313" key="1">
    <source>
        <dbReference type="EMBL" id="EKT55603.1"/>
    </source>
</evidence>
<protein>
    <submittedName>
        <fullName evidence="1">Toxin</fullName>
    </submittedName>
</protein>
<comment type="caution">
    <text evidence="1">The sequence shown here is derived from an EMBL/GenBank/DDBJ whole genome shotgun (WGS) entry which is preliminary data.</text>
</comment>
<dbReference type="HOGENOM" id="CLU_828633_0_0_6"/>
<dbReference type="Proteomes" id="UP000010290">
    <property type="component" value="Chromosome"/>
</dbReference>
<proteinExistence type="predicted"/>
<dbReference type="AlphaFoldDB" id="K8W4T1"/>
<dbReference type="RefSeq" id="WP_008916074.1">
    <property type="nucleotide sequence ID" value="NZ_CM001773.1"/>
</dbReference>
<name>K8W4T1_9GAMM</name>
<evidence type="ECO:0000313" key="2">
    <source>
        <dbReference type="Proteomes" id="UP000010290"/>
    </source>
</evidence>
<gene>
    <name evidence="1" type="ORF">OO7_11504</name>
</gene>
<accession>K8W4T1</accession>
<organism evidence="1 2">
    <name type="scientific">Providencia sneebia DSM 19967</name>
    <dbReference type="NCBI Taxonomy" id="1141660"/>
    <lineage>
        <taxon>Bacteria</taxon>
        <taxon>Pseudomonadati</taxon>
        <taxon>Pseudomonadota</taxon>
        <taxon>Gammaproteobacteria</taxon>
        <taxon>Enterobacterales</taxon>
        <taxon>Morganellaceae</taxon>
        <taxon>Providencia</taxon>
    </lineage>
</organism>
<reference evidence="1 2" key="1">
    <citation type="journal article" date="2012" name="BMC Genomics">
        <title>Comparative genomics of bacteria in the genus Providencia isolated from wild Drosophila melanogaster.</title>
        <authorList>
            <person name="Galac M.R."/>
            <person name="Lazzaro B.P."/>
        </authorList>
    </citation>
    <scope>NUCLEOTIDE SEQUENCE [LARGE SCALE GENOMIC DNA]</scope>
    <source>
        <strain evidence="1 2">DSM 19967</strain>
    </source>
</reference>
<dbReference type="EMBL" id="AKKN01000010">
    <property type="protein sequence ID" value="EKT55603.1"/>
    <property type="molecule type" value="Genomic_DNA"/>
</dbReference>
<dbReference type="InterPro" id="IPR047760">
    <property type="entry name" value="XaxB-like"/>
</dbReference>
<keyword evidence="2" id="KW-1185">Reference proteome</keyword>
<dbReference type="PATRIC" id="fig|1141660.3.peg.2292"/>